<reference evidence="4 5" key="1">
    <citation type="submission" date="2023-03" db="EMBL/GenBank/DDBJ databases">
        <title>Draft genome sequence of Streptomyces sp. RB6PN23 isolated from peat swamp forest in Thailand.</title>
        <authorList>
            <person name="Klaysubun C."/>
            <person name="Duangmal K."/>
        </authorList>
    </citation>
    <scope>NUCLEOTIDE SEQUENCE [LARGE SCALE GENOMIC DNA]</scope>
    <source>
        <strain evidence="4 5">RB6PN23</strain>
    </source>
</reference>
<dbReference type="EMBL" id="JARJBC010000008">
    <property type="protein sequence ID" value="MDF3290478.1"/>
    <property type="molecule type" value="Genomic_DNA"/>
</dbReference>
<comment type="caution">
    <text evidence="4">The sequence shown here is derived from an EMBL/GenBank/DDBJ whole genome shotgun (WGS) entry which is preliminary data.</text>
</comment>
<evidence type="ECO:0000256" key="1">
    <source>
        <dbReference type="ARBA" id="ARBA00001933"/>
    </source>
</evidence>
<gene>
    <name evidence="4" type="ORF">P3G67_14725</name>
</gene>
<dbReference type="InterPro" id="IPR001926">
    <property type="entry name" value="TrpB-like_PALP"/>
</dbReference>
<proteinExistence type="predicted"/>
<organism evidence="4 5">
    <name type="scientific">Streptomyces silvisoli</name>
    <dbReference type="NCBI Taxonomy" id="3034235"/>
    <lineage>
        <taxon>Bacteria</taxon>
        <taxon>Bacillati</taxon>
        <taxon>Actinomycetota</taxon>
        <taxon>Actinomycetes</taxon>
        <taxon>Kitasatosporales</taxon>
        <taxon>Streptomycetaceae</taxon>
        <taxon>Streptomyces</taxon>
    </lineage>
</organism>
<accession>A0ABT5ZKX6</accession>
<evidence type="ECO:0000313" key="5">
    <source>
        <dbReference type="Proteomes" id="UP001216579"/>
    </source>
</evidence>
<dbReference type="PANTHER" id="PTHR10314">
    <property type="entry name" value="CYSTATHIONINE BETA-SYNTHASE"/>
    <property type="match status" value="1"/>
</dbReference>
<keyword evidence="5" id="KW-1185">Reference proteome</keyword>
<name>A0ABT5ZKX6_9ACTN</name>
<keyword evidence="2" id="KW-0663">Pyridoxal phosphate</keyword>
<keyword evidence="4" id="KW-0456">Lyase</keyword>
<evidence type="ECO:0000256" key="2">
    <source>
        <dbReference type="ARBA" id="ARBA00022898"/>
    </source>
</evidence>
<feature type="domain" description="Tryptophan synthase beta chain-like PALP" evidence="3">
    <location>
        <begin position="48"/>
        <end position="335"/>
    </location>
</feature>
<comment type="cofactor">
    <cofactor evidence="1">
        <name>pyridoxal 5'-phosphate</name>
        <dbReference type="ChEBI" id="CHEBI:597326"/>
    </cofactor>
</comment>
<dbReference type="Proteomes" id="UP001216579">
    <property type="component" value="Unassembled WGS sequence"/>
</dbReference>
<sequence>MTAGAARPLADAARALAERAPRRADIEAPFAEVERAAHRLVPELAALRPTVGATPMTAVPSELGRGRVWLKLESANTAGTVKARTAYALLCAAVAQAGSARVRIVEYSGGSLALALAEFCALLGIDLRLVVPHGSPERLRRTLRGHGAQVSAGRPGTGFLGALDEAVRVAAAEERYLLLQHCAAQAAAMHREHTGAEIAERLAAEGVTPAVLAASVGSGGTALGAALALRERWPDCGALAVFPAEAPYGDPAPPDGTPRMNGTGGLGHGLLQPLLAPYQERFTFRTVAYPEALRAMRHLRSAHGLAVSSSGAGAWLQASRELDHGPAGREAVAVVAGRGTIEEWAHAAGD</sequence>
<dbReference type="Gene3D" id="3.40.50.1100">
    <property type="match status" value="2"/>
</dbReference>
<protein>
    <submittedName>
        <fullName evidence="4">PLP-dependent lyase/thiolase</fullName>
    </submittedName>
</protein>
<dbReference type="GO" id="GO:0016829">
    <property type="term" value="F:lyase activity"/>
    <property type="evidence" value="ECO:0007669"/>
    <property type="project" value="UniProtKB-KW"/>
</dbReference>
<dbReference type="Pfam" id="PF00291">
    <property type="entry name" value="PALP"/>
    <property type="match status" value="1"/>
</dbReference>
<dbReference type="InterPro" id="IPR036052">
    <property type="entry name" value="TrpB-like_PALP_sf"/>
</dbReference>
<dbReference type="InterPro" id="IPR050214">
    <property type="entry name" value="Cys_Synth/Cystath_Beta-Synth"/>
</dbReference>
<dbReference type="RefSeq" id="WP_276093893.1">
    <property type="nucleotide sequence ID" value="NZ_JARJBC010000008.1"/>
</dbReference>
<dbReference type="SUPFAM" id="SSF53686">
    <property type="entry name" value="Tryptophan synthase beta subunit-like PLP-dependent enzymes"/>
    <property type="match status" value="1"/>
</dbReference>
<evidence type="ECO:0000313" key="4">
    <source>
        <dbReference type="EMBL" id="MDF3290478.1"/>
    </source>
</evidence>
<evidence type="ECO:0000259" key="3">
    <source>
        <dbReference type="Pfam" id="PF00291"/>
    </source>
</evidence>